<proteinExistence type="predicted"/>
<dbReference type="EMBL" id="BRYB01001258">
    <property type="protein sequence ID" value="GMI21724.1"/>
    <property type="molecule type" value="Genomic_DNA"/>
</dbReference>
<dbReference type="Proteomes" id="UP001165060">
    <property type="component" value="Unassembled WGS sequence"/>
</dbReference>
<evidence type="ECO:0000313" key="1">
    <source>
        <dbReference type="EMBL" id="GMI21724.1"/>
    </source>
</evidence>
<evidence type="ECO:0000313" key="2">
    <source>
        <dbReference type="Proteomes" id="UP001165060"/>
    </source>
</evidence>
<dbReference type="InterPro" id="IPR038607">
    <property type="entry name" value="PhoD-like_sf"/>
</dbReference>
<dbReference type="Gene3D" id="3.60.21.70">
    <property type="entry name" value="PhoD-like phosphatase"/>
    <property type="match status" value="1"/>
</dbReference>
<dbReference type="PANTHER" id="PTHR37031">
    <property type="entry name" value="METALLOPHOSPHATASE BINDING DOMAIN PROTEIN"/>
    <property type="match status" value="1"/>
</dbReference>
<sequence>MLRFSWNLPYTREVLAGCSHLMVCSDRDVFPNFTLDIDLSVAVGGRVVTTLLRLSRQVYREYQRALWDGGGGLEELNKKEQEMVEKVTAVFQARRRRLGREEALAKAEKKMIELRANQFVDEDVIEAAEDRMLELQYEVNEAKGVEAGASSDLEPVDTMESSFHTYGDIGVLLVDTRWTRIAPDGTQDMTSPLITNESFLKFDALLESNKPVRALVVATELPIVEMSRDETVAVQCGGVHNYTDYHRCNSTFALNEAVQERLLNMLFDWKKRERWRQVLFVSGGLGFGMDSILKIRNSNWAIQQLTCGPLTDYTQEVRAARMGALGIKDGYFEYEHDFLQHQRNYGECLVRARYNEESSIHAQLVGQYFARVGCITGPIIGKVTTSSAIILVEVDSQAPVTCLVADVLSGAVLRSTKLLPERKPFAFVFDGLEENRHYVVRFEGFVNVDDHMGSFTTRPEYGKKDETGAISVGPDYSLNLVFMSGEHGSAGGGGGAVEEEGETKEKSIWSLLSDASTHPWSGVDAVVHLGGQVEMGPAVSSAVALLARSEREAVGSAAYDDLVSQALDHLREAYRTSWSLPGTREALANGSHIMLRGGMDFGSLLLGRKGDSEDGGGGVKLGGQSKRTLRTLVQQVYREYQRQLWDPEGVADGASLGCSDSDGNGEWHFQSWGPVGVFCMDVKETKLWKGRTGEKDSDSALISEAQWRCFSEAMNSEEIQTLIVCCELPFVDDSIGDARYKSTDPAFMDLVDGWPYHGSELLRLLNGLYEWKGNGSGKEVQFVCGGIGVGVDSMLKHEGSGVDIRQLITGPAASEPQSDLWAERTGVLDDNITYEHGPVITQHNCVLLRATGDGTGGAGVDANVVTAADFMAEMSGPTGGFIRRPHYLPHLHVSKGGGGGGDAGGGQNVLMLNGGSEEEIEEQRFKLNRILLNQVFEREDVVSTLGLAFKSMNAGDFGGADNPVDFAKKCVKVLTKWYYMSPAAVRDVALPPNQYTLEIVAGLWEQGKVGGGGTPRDGDEAGKEGEVKLGFEAAKQEKTERGRNVPIALLNQKTFVKFCKEAFVNALVVRMNLFLKHSADKMK</sequence>
<gene>
    <name evidence="1" type="ORF">TeGR_g5160</name>
</gene>
<accession>A0ABQ6M8K8</accession>
<name>A0ABQ6M8K8_9STRA</name>
<keyword evidence="2" id="KW-1185">Reference proteome</keyword>
<dbReference type="PANTHER" id="PTHR37031:SF2">
    <property type="entry name" value="PHOD-LIKE PHOSPHATASE METALLOPHOSPHATASE DOMAIN-CONTAINING PROTEIN"/>
    <property type="match status" value="1"/>
</dbReference>
<reference evidence="1 2" key="1">
    <citation type="journal article" date="2023" name="Commun. Biol.">
        <title>Genome analysis of Parmales, the sister group of diatoms, reveals the evolutionary specialization of diatoms from phago-mixotrophs to photoautotrophs.</title>
        <authorList>
            <person name="Ban H."/>
            <person name="Sato S."/>
            <person name="Yoshikawa S."/>
            <person name="Yamada K."/>
            <person name="Nakamura Y."/>
            <person name="Ichinomiya M."/>
            <person name="Sato N."/>
            <person name="Blanc-Mathieu R."/>
            <person name="Endo H."/>
            <person name="Kuwata A."/>
            <person name="Ogata H."/>
        </authorList>
    </citation>
    <scope>NUCLEOTIDE SEQUENCE [LARGE SCALE GENOMIC DNA]</scope>
</reference>
<protein>
    <submittedName>
        <fullName evidence="1">Uncharacterized protein</fullName>
    </submittedName>
</protein>
<organism evidence="1 2">
    <name type="scientific">Tetraparma gracilis</name>
    <dbReference type="NCBI Taxonomy" id="2962635"/>
    <lineage>
        <taxon>Eukaryota</taxon>
        <taxon>Sar</taxon>
        <taxon>Stramenopiles</taxon>
        <taxon>Ochrophyta</taxon>
        <taxon>Bolidophyceae</taxon>
        <taxon>Parmales</taxon>
        <taxon>Triparmaceae</taxon>
        <taxon>Tetraparma</taxon>
    </lineage>
</organism>
<comment type="caution">
    <text evidence="1">The sequence shown here is derived from an EMBL/GenBank/DDBJ whole genome shotgun (WGS) entry which is preliminary data.</text>
</comment>